<organism evidence="3 4">
    <name type="scientific">Escallonia rubra</name>
    <dbReference type="NCBI Taxonomy" id="112253"/>
    <lineage>
        <taxon>Eukaryota</taxon>
        <taxon>Viridiplantae</taxon>
        <taxon>Streptophyta</taxon>
        <taxon>Embryophyta</taxon>
        <taxon>Tracheophyta</taxon>
        <taxon>Spermatophyta</taxon>
        <taxon>Magnoliopsida</taxon>
        <taxon>eudicotyledons</taxon>
        <taxon>Gunneridae</taxon>
        <taxon>Pentapetalae</taxon>
        <taxon>asterids</taxon>
        <taxon>campanulids</taxon>
        <taxon>Escalloniales</taxon>
        <taxon>Escalloniaceae</taxon>
        <taxon>Escallonia</taxon>
    </lineage>
</organism>
<dbReference type="EMBL" id="JAVXUO010000682">
    <property type="protein sequence ID" value="KAK2989954.1"/>
    <property type="molecule type" value="Genomic_DNA"/>
</dbReference>
<reference evidence="3" key="1">
    <citation type="submission" date="2022-12" db="EMBL/GenBank/DDBJ databases">
        <title>Draft genome assemblies for two species of Escallonia (Escalloniales).</title>
        <authorList>
            <person name="Chanderbali A."/>
            <person name="Dervinis C."/>
            <person name="Anghel I."/>
            <person name="Soltis D."/>
            <person name="Soltis P."/>
            <person name="Zapata F."/>
        </authorList>
    </citation>
    <scope>NUCLEOTIDE SEQUENCE</scope>
    <source>
        <strain evidence="3">UCBG92.1500</strain>
        <tissue evidence="3">Leaf</tissue>
    </source>
</reference>
<sequence length="121" mass="13881">MSGVASQPAAEEDKKPAGGEGRINLKVKGVQKVGVLEVWKDFHIKLQAEDARFSRLFCAVTKYYGDGIRFVQDGNEVFFRMKRSTQLKKLMNAYCERQSDKFLKQDKILRVVKDLLCFFVV</sequence>
<name>A0AA88ULY7_9ASTE</name>
<evidence type="ECO:0000259" key="2">
    <source>
        <dbReference type="Pfam" id="PF11976"/>
    </source>
</evidence>
<dbReference type="Proteomes" id="UP001187471">
    <property type="component" value="Unassembled WGS sequence"/>
</dbReference>
<dbReference type="Gene3D" id="3.10.20.90">
    <property type="entry name" value="Phosphatidylinositol 3-kinase Catalytic Subunit, Chain A, domain 1"/>
    <property type="match status" value="1"/>
</dbReference>
<proteinExistence type="predicted"/>
<evidence type="ECO:0000256" key="1">
    <source>
        <dbReference type="SAM" id="MobiDB-lite"/>
    </source>
</evidence>
<evidence type="ECO:0000313" key="3">
    <source>
        <dbReference type="EMBL" id="KAK2989954.1"/>
    </source>
</evidence>
<evidence type="ECO:0000313" key="4">
    <source>
        <dbReference type="Proteomes" id="UP001187471"/>
    </source>
</evidence>
<feature type="domain" description="Rad60/SUMO-like" evidence="2">
    <location>
        <begin position="72"/>
        <end position="99"/>
    </location>
</feature>
<comment type="caution">
    <text evidence="3">The sequence shown here is derived from an EMBL/GenBank/DDBJ whole genome shotgun (WGS) entry which is preliminary data.</text>
</comment>
<dbReference type="AlphaFoldDB" id="A0AA88ULY7"/>
<dbReference type="InterPro" id="IPR022617">
    <property type="entry name" value="Rad60/SUMO-like_dom"/>
</dbReference>
<keyword evidence="4" id="KW-1185">Reference proteome</keyword>
<accession>A0AA88ULY7</accession>
<gene>
    <name evidence="3" type="ORF">RJ640_004117</name>
</gene>
<dbReference type="PANTHER" id="PTHR10562">
    <property type="entry name" value="SMALL UBIQUITIN-RELATED MODIFIER"/>
    <property type="match status" value="1"/>
</dbReference>
<dbReference type="Pfam" id="PF11976">
    <property type="entry name" value="Rad60-SLD"/>
    <property type="match status" value="1"/>
</dbReference>
<protein>
    <recommendedName>
        <fullName evidence="2">Rad60/SUMO-like domain-containing protein</fullName>
    </recommendedName>
</protein>
<feature type="region of interest" description="Disordered" evidence="1">
    <location>
        <begin position="1"/>
        <end position="21"/>
    </location>
</feature>